<accession>A0A061D773</accession>
<dbReference type="Gene3D" id="3.40.50.1820">
    <property type="entry name" value="alpha/beta hydrolase"/>
    <property type="match status" value="1"/>
</dbReference>
<protein>
    <recommendedName>
        <fullName evidence="2">Maspardin</fullName>
    </recommendedName>
</protein>
<evidence type="ECO:0000256" key="2">
    <source>
        <dbReference type="ARBA" id="ARBA00020148"/>
    </source>
</evidence>
<dbReference type="AlphaFoldDB" id="A0A061D773"/>
<dbReference type="InterPro" id="IPR000073">
    <property type="entry name" value="AB_hydrolase_1"/>
</dbReference>
<dbReference type="Proteomes" id="UP000033188">
    <property type="component" value="Chromosome 3"/>
</dbReference>
<gene>
    <name evidence="6" type="ORF">BBBOND_0304690</name>
</gene>
<evidence type="ECO:0000259" key="5">
    <source>
        <dbReference type="Pfam" id="PF12697"/>
    </source>
</evidence>
<feature type="domain" description="AB hydrolase-1" evidence="5">
    <location>
        <begin position="69"/>
        <end position="302"/>
    </location>
</feature>
<dbReference type="InterPro" id="IPR026151">
    <property type="entry name" value="Maspardin"/>
</dbReference>
<dbReference type="EMBL" id="LK391709">
    <property type="protein sequence ID" value="CDR96566.1"/>
    <property type="molecule type" value="Genomic_DNA"/>
</dbReference>
<keyword evidence="3" id="KW-0963">Cytoplasm</keyword>
<evidence type="ECO:0000256" key="4">
    <source>
        <dbReference type="SAM" id="MobiDB-lite"/>
    </source>
</evidence>
<evidence type="ECO:0000256" key="3">
    <source>
        <dbReference type="ARBA" id="ARBA00022490"/>
    </source>
</evidence>
<evidence type="ECO:0000256" key="1">
    <source>
        <dbReference type="ARBA" id="ARBA00004496"/>
    </source>
</evidence>
<organism evidence="6 7">
    <name type="scientific">Babesia bigemina</name>
    <dbReference type="NCBI Taxonomy" id="5866"/>
    <lineage>
        <taxon>Eukaryota</taxon>
        <taxon>Sar</taxon>
        <taxon>Alveolata</taxon>
        <taxon>Apicomplexa</taxon>
        <taxon>Aconoidasida</taxon>
        <taxon>Piroplasmida</taxon>
        <taxon>Babesiidae</taxon>
        <taxon>Babesia</taxon>
    </lineage>
</organism>
<dbReference type="OMA" id="NQHILAT"/>
<reference evidence="7" key="1">
    <citation type="journal article" date="2014" name="Nucleic Acids Res.">
        <title>The evolutionary dynamics of variant antigen genes in Babesia reveal a history of genomic innovation underlying host-parasite interaction.</title>
        <authorList>
            <person name="Jackson A.P."/>
            <person name="Otto T.D."/>
            <person name="Darby A."/>
            <person name="Ramaprasad A."/>
            <person name="Xia D."/>
            <person name="Echaide I.E."/>
            <person name="Farber M."/>
            <person name="Gahlot S."/>
            <person name="Gamble J."/>
            <person name="Gupta D."/>
            <person name="Gupta Y."/>
            <person name="Jackson L."/>
            <person name="Malandrin L."/>
            <person name="Malas T.B."/>
            <person name="Moussa E."/>
            <person name="Nair M."/>
            <person name="Reid A.J."/>
            <person name="Sanders M."/>
            <person name="Sharma J."/>
            <person name="Tracey A."/>
            <person name="Quail M.A."/>
            <person name="Weir W."/>
            <person name="Wastling J.M."/>
            <person name="Hall N."/>
            <person name="Willadsen P."/>
            <person name="Lingelbach K."/>
            <person name="Shiels B."/>
            <person name="Tait A."/>
            <person name="Berriman M."/>
            <person name="Allred D.R."/>
            <person name="Pain A."/>
        </authorList>
    </citation>
    <scope>NUCLEOTIDE SEQUENCE [LARGE SCALE GENOMIC DNA]</scope>
    <source>
        <strain evidence="7">Bond</strain>
    </source>
</reference>
<sequence>MNEGDVRSPTVECLSSLKSIQRDYARFKLENPVKRVFDPISELHWTYYEGATVKKPDGSDESLAELPCVVLLHGICGTAGCYFYVIEKLAKAGVRCISAQYPEYYSPDEWIEGLLHFLEYIKLSKPLVFASDLGGYLLQLFVEKYPESLSAIALCNSYRRTDCFSSSPELRGMYGRLFTVLPHVVLKNIFVEYYICPQDNVRARAKSPMVEQLAREFMANELNQLTASDLGGRISLQMSTDYVDDFCSRRMPPSKILIIETNNNNIPDELTEDMLEAYQDAKIAHMRDGGDFPYLTKPEEIVTYLMVHLTNVRALQSAQNITDAPVKSGGCSSLRDLYKFNIPRRSSESSHCSVIPAQPSWESDDATSPSLSDS</sequence>
<dbReference type="InterPro" id="IPR029058">
    <property type="entry name" value="AB_hydrolase_fold"/>
</dbReference>
<proteinExistence type="predicted"/>
<evidence type="ECO:0000313" key="6">
    <source>
        <dbReference type="EMBL" id="CDR96566.1"/>
    </source>
</evidence>
<dbReference type="GO" id="GO:0005737">
    <property type="term" value="C:cytoplasm"/>
    <property type="evidence" value="ECO:0007669"/>
    <property type="project" value="UniProtKB-SubCell"/>
</dbReference>
<name>A0A061D773_BABBI</name>
<dbReference type="GeneID" id="24565107"/>
<dbReference type="PANTHER" id="PTHR15913:SF0">
    <property type="entry name" value="MASPARDIN"/>
    <property type="match status" value="1"/>
</dbReference>
<comment type="subcellular location">
    <subcellularLocation>
        <location evidence="1">Cytoplasm</location>
    </subcellularLocation>
</comment>
<dbReference type="RefSeq" id="XP_012768752.1">
    <property type="nucleotide sequence ID" value="XM_012913298.1"/>
</dbReference>
<evidence type="ECO:0000313" key="7">
    <source>
        <dbReference type="Proteomes" id="UP000033188"/>
    </source>
</evidence>
<keyword evidence="7" id="KW-1185">Reference proteome</keyword>
<dbReference type="PANTHER" id="PTHR15913">
    <property type="entry name" value="ACID CLUSTER PROTEIN 33"/>
    <property type="match status" value="1"/>
</dbReference>
<feature type="region of interest" description="Disordered" evidence="4">
    <location>
        <begin position="349"/>
        <end position="374"/>
    </location>
</feature>
<dbReference type="Pfam" id="PF12697">
    <property type="entry name" value="Abhydrolase_6"/>
    <property type="match status" value="1"/>
</dbReference>
<dbReference type="OrthoDB" id="10264550at2759"/>
<dbReference type="VEuPathDB" id="PiroplasmaDB:BBBOND_0304690"/>
<dbReference type="KEGG" id="bbig:BBBOND_0304690"/>
<dbReference type="SUPFAM" id="SSF53474">
    <property type="entry name" value="alpha/beta-Hydrolases"/>
    <property type="match status" value="1"/>
</dbReference>